<evidence type="ECO:0000256" key="4">
    <source>
        <dbReference type="PROSITE-ProRule" id="PRU00023"/>
    </source>
</evidence>
<dbReference type="WBParaSite" id="TMUE_3000012204.5">
    <property type="protein sequence ID" value="TMUE_3000012204.5"/>
    <property type="gene ID" value="WBGene00295291"/>
</dbReference>
<dbReference type="GO" id="GO:0085020">
    <property type="term" value="P:protein K6-linked ubiquitination"/>
    <property type="evidence" value="ECO:0007669"/>
    <property type="project" value="TreeGrafter"/>
</dbReference>
<protein>
    <submittedName>
        <fullName evidence="6 7">ANK_REP_REGION domain-containing protein</fullName>
    </submittedName>
</protein>
<proteinExistence type="predicted"/>
<evidence type="ECO:0000313" key="6">
    <source>
        <dbReference type="WBParaSite" id="TMUE_3000012204.1"/>
    </source>
</evidence>
<sequence>MTETLELWKTCIDSERIDVLRSSLDTLGQETNVGALLNSLCTEDGTLLHHAAKRNSIDSLRTLLASDCDPTILNEDGCTAFDLSTTAEAKQVFNQCLLHSVSKNRFDQIAKLLESGLPVDLVDSTDTGNTALHWAAMYSSVHVVRFLCEAGFGVNVRNAAGDTPLHEAIKRGDLEVAKALTEFGADWTIQNNLGVDCNELNKNRTVLSKASSPIMGQIFNGPMKNGEPVSGNSLTPASDVVGNGFPGEGNMNGGTDAAAVTPPASPASVRSLQSKVVELKPEEWYRMLWPQPQHLSMHSNSSEAFSIGDAKLKVYFYTNSACNSKEIMNVWQVLGGLWKILKVEVEFKHDVPNCRFEFARPAVVCGIFPYRFARRESYDLTIREKVIELVASDLVALSYGIHVLVQMVRLCLLGETGAAQASLPFLRIRDWPFQRIRAVLLDFSGCRIYMPETIGQIVVRMAHLKANHLLVRFEVRIQDNFALPFESQKLFDLNRICESLQVQLVPSIELNCSEVDTDRCYSIVSQFCSAFGEVRCIHVGPKLGQTLQANLGTFSWLLARYSCVFWSIGGLNELADVHALPPHCVLLLEVDELDKVDANSALSTIDHPICLSLRSARAGYFCETAESLASSCAVLRKLSKWANCIGTVICDYSTGCEIVPHSLSFLPAVTALGIAWNCEVNLDQFFSLLPFIAADQLTNSRQMSVLFETILSMAAIEHGLSMGMGDRGSVVSVFVQILLNPDCLELGSFSPVDFKKARIELQRCHDRLEVAKKAMPYNYELALCVAEVQLVIDMMMLGSRLGQALCIVGTNPRGDCGVNVANFGVNNLSPTTRTDLANRLLEIRARFQHAWLSRNLPTTLSDALKMFDNLFRNLLPPSLQAFGENLL</sequence>
<dbReference type="PANTHER" id="PTHR24171">
    <property type="entry name" value="ANKYRIN REPEAT DOMAIN-CONTAINING PROTEIN 39-RELATED"/>
    <property type="match status" value="1"/>
</dbReference>
<dbReference type="WBParaSite" id="TMUE_3000012204.3">
    <property type="protein sequence ID" value="TMUE_3000012204.3"/>
    <property type="gene ID" value="WBGene00295291"/>
</dbReference>
<evidence type="ECO:0000313" key="7">
    <source>
        <dbReference type="WBParaSite" id="TMUE_3000012204.2"/>
    </source>
</evidence>
<evidence type="ECO:0000313" key="5">
    <source>
        <dbReference type="Proteomes" id="UP000046395"/>
    </source>
</evidence>
<dbReference type="GO" id="GO:0016787">
    <property type="term" value="F:hydrolase activity"/>
    <property type="evidence" value="ECO:0007669"/>
    <property type="project" value="UniProtKB-KW"/>
</dbReference>
<dbReference type="PROSITE" id="PS50297">
    <property type="entry name" value="ANK_REP_REGION"/>
    <property type="match status" value="2"/>
</dbReference>
<dbReference type="SUPFAM" id="SSF55545">
    <property type="entry name" value="beta-N-acetylhexosaminidase-like domain"/>
    <property type="match status" value="1"/>
</dbReference>
<dbReference type="Pfam" id="PF12796">
    <property type="entry name" value="Ank_2"/>
    <property type="match status" value="1"/>
</dbReference>
<dbReference type="Gene3D" id="3.30.379.10">
    <property type="entry name" value="Chitobiase/beta-hexosaminidase domain 2-like"/>
    <property type="match status" value="1"/>
</dbReference>
<reference evidence="5" key="1">
    <citation type="submission" date="2013-11" db="EMBL/GenBank/DDBJ databases">
        <authorList>
            <person name="Aslett M."/>
        </authorList>
    </citation>
    <scope>NUCLEOTIDE SEQUENCE [LARGE SCALE GENOMIC DNA]</scope>
    <source>
        <strain evidence="5">Edinburgh</strain>
    </source>
</reference>
<keyword evidence="1" id="KW-0677">Repeat</keyword>
<dbReference type="WBParaSite" id="TMUE_3000012204.1">
    <property type="protein sequence ID" value="TMUE_3000012204.1"/>
    <property type="gene ID" value="WBGene00295291"/>
</dbReference>
<dbReference type="Gene3D" id="1.25.40.20">
    <property type="entry name" value="Ankyrin repeat-containing domain"/>
    <property type="match status" value="2"/>
</dbReference>
<dbReference type="WBParaSite" id="TMUE_3000012204.4">
    <property type="protein sequence ID" value="TMUE_3000012204.4"/>
    <property type="gene ID" value="WBGene00295291"/>
</dbReference>
<dbReference type="InterPro" id="IPR002110">
    <property type="entry name" value="Ankyrin_rpt"/>
</dbReference>
<keyword evidence="3 4" id="KW-0040">ANK repeat</keyword>
<keyword evidence="2" id="KW-0378">Hydrolase</keyword>
<dbReference type="AlphaFoldDB" id="A0A5S6QYN3"/>
<evidence type="ECO:0000256" key="3">
    <source>
        <dbReference type="ARBA" id="ARBA00023043"/>
    </source>
</evidence>
<name>A0A5S6QYN3_TRIMR</name>
<dbReference type="Proteomes" id="UP000046395">
    <property type="component" value="Unassembled WGS sequence"/>
</dbReference>
<dbReference type="GO" id="GO:0070531">
    <property type="term" value="C:BRCA1-A complex"/>
    <property type="evidence" value="ECO:0007669"/>
    <property type="project" value="TreeGrafter"/>
</dbReference>
<feature type="repeat" description="ANK" evidence="4">
    <location>
        <begin position="160"/>
        <end position="192"/>
    </location>
</feature>
<evidence type="ECO:0000256" key="1">
    <source>
        <dbReference type="ARBA" id="ARBA00022737"/>
    </source>
</evidence>
<keyword evidence="5" id="KW-1185">Reference proteome</keyword>
<dbReference type="Pfam" id="PF13857">
    <property type="entry name" value="Ank_5"/>
    <property type="match status" value="1"/>
</dbReference>
<reference evidence="6" key="3">
    <citation type="submission" date="2019-12" db="UniProtKB">
        <authorList>
            <consortium name="WormBaseParasite"/>
        </authorList>
    </citation>
    <scope>IDENTIFICATION</scope>
</reference>
<dbReference type="InterPro" id="IPR029018">
    <property type="entry name" value="Hex-like_dom2"/>
</dbReference>
<reference evidence="5" key="2">
    <citation type="submission" date="2014-03" db="EMBL/GenBank/DDBJ databases">
        <title>The whipworm genome and dual-species transcriptomics of an intimate host-pathogen interaction.</title>
        <authorList>
            <person name="Foth B.J."/>
            <person name="Tsai I.J."/>
            <person name="Reid A.J."/>
            <person name="Bancroft A.J."/>
            <person name="Nichol S."/>
            <person name="Tracey A."/>
            <person name="Holroyd N."/>
            <person name="Cotton J.A."/>
            <person name="Stanley E.J."/>
            <person name="Zarowiecki M."/>
            <person name="Liu J.Z."/>
            <person name="Huckvale T."/>
            <person name="Cooper P.J."/>
            <person name="Grencis R.K."/>
            <person name="Berriman M."/>
        </authorList>
    </citation>
    <scope>NUCLEOTIDE SEQUENCE [LARGE SCALE GENOMIC DNA]</scope>
    <source>
        <strain evidence="5">Edinburgh</strain>
    </source>
</reference>
<organism evidence="5 6">
    <name type="scientific">Trichuris muris</name>
    <name type="common">Mouse whipworm</name>
    <dbReference type="NCBI Taxonomy" id="70415"/>
    <lineage>
        <taxon>Eukaryota</taxon>
        <taxon>Metazoa</taxon>
        <taxon>Ecdysozoa</taxon>
        <taxon>Nematoda</taxon>
        <taxon>Enoplea</taxon>
        <taxon>Dorylaimia</taxon>
        <taxon>Trichinellida</taxon>
        <taxon>Trichuridae</taxon>
        <taxon>Trichuris</taxon>
    </lineage>
</organism>
<dbReference type="GO" id="GO:0004842">
    <property type="term" value="F:ubiquitin-protein transferase activity"/>
    <property type="evidence" value="ECO:0007669"/>
    <property type="project" value="TreeGrafter"/>
</dbReference>
<evidence type="ECO:0000256" key="2">
    <source>
        <dbReference type="ARBA" id="ARBA00022801"/>
    </source>
</evidence>
<dbReference type="GO" id="GO:0031436">
    <property type="term" value="C:BRCA1-BARD1 complex"/>
    <property type="evidence" value="ECO:0007669"/>
    <property type="project" value="TreeGrafter"/>
</dbReference>
<dbReference type="InterPro" id="IPR036770">
    <property type="entry name" value="Ankyrin_rpt-contain_sf"/>
</dbReference>
<dbReference type="WBParaSite" id="TMUE_3000012204.2">
    <property type="protein sequence ID" value="TMUE_3000012204.2"/>
    <property type="gene ID" value="WBGene00295291"/>
</dbReference>
<dbReference type="SUPFAM" id="SSF48403">
    <property type="entry name" value="Ankyrin repeat"/>
    <property type="match status" value="1"/>
</dbReference>
<accession>A0A5S6QYN3</accession>
<dbReference type="PANTHER" id="PTHR24171:SF8">
    <property type="entry name" value="BRCA1-ASSOCIATED RING DOMAIN PROTEIN 1"/>
    <property type="match status" value="1"/>
</dbReference>
<dbReference type="PROSITE" id="PS50088">
    <property type="entry name" value="ANK_REPEAT"/>
    <property type="match status" value="2"/>
</dbReference>
<dbReference type="STRING" id="70415.A0A5S6QYN3"/>
<feature type="repeat" description="ANK" evidence="4">
    <location>
        <begin position="127"/>
        <end position="159"/>
    </location>
</feature>
<dbReference type="SMART" id="SM00248">
    <property type="entry name" value="ANK"/>
    <property type="match status" value="4"/>
</dbReference>